<feature type="compositionally biased region" description="Acidic residues" evidence="1">
    <location>
        <begin position="88"/>
        <end position="98"/>
    </location>
</feature>
<sequence>MYKFKRNIYLEDRTIEMWFGLTSKSRDRHSNFTLYLLTEGPDSPFSYAEQIKSGINSKSEAERYAIKYAKDLLHQLLEQEKAPKDTEPFSDEDFDFDNNQETNEQA</sequence>
<dbReference type="OrthoDB" id="1096398at2"/>
<dbReference type="KEGG" id="buy:D8S85_13325"/>
<dbReference type="EMBL" id="CP032819">
    <property type="protein sequence ID" value="AZS30431.1"/>
    <property type="molecule type" value="Genomic_DNA"/>
</dbReference>
<dbReference type="RefSeq" id="WP_106481084.1">
    <property type="nucleotide sequence ID" value="NZ_CP032819.1"/>
</dbReference>
<proteinExistence type="predicted"/>
<dbReference type="AlphaFoldDB" id="A0A3Q9IQ72"/>
<dbReference type="Proteomes" id="UP000270673">
    <property type="component" value="Chromosome"/>
</dbReference>
<keyword evidence="3" id="KW-1185">Reference proteome</keyword>
<evidence type="ECO:0000256" key="1">
    <source>
        <dbReference type="SAM" id="MobiDB-lite"/>
    </source>
</evidence>
<feature type="region of interest" description="Disordered" evidence="1">
    <location>
        <begin position="79"/>
        <end position="106"/>
    </location>
</feature>
<name>A0A3Q9IQ72_9BACT</name>
<accession>A0A3Q9IQ72</accession>
<evidence type="ECO:0000313" key="3">
    <source>
        <dbReference type="Proteomes" id="UP000270673"/>
    </source>
</evidence>
<evidence type="ECO:0000313" key="2">
    <source>
        <dbReference type="EMBL" id="AZS30431.1"/>
    </source>
</evidence>
<reference evidence="2 3" key="1">
    <citation type="submission" date="2018-10" db="EMBL/GenBank/DDBJ databases">
        <title>Butyricimonas faecalis sp. nov., isolated from human faeces and emended description of the genus Butyricimonas.</title>
        <authorList>
            <person name="Le Roy T."/>
            <person name="Van der Smissen P."/>
            <person name="Paquot A."/>
            <person name="Delzenne N."/>
            <person name="Muccioli G."/>
            <person name="Collet J.-F."/>
            <person name="Cani P.D."/>
        </authorList>
    </citation>
    <scope>NUCLEOTIDE SEQUENCE [LARGE SCALE GENOMIC DNA]</scope>
    <source>
        <strain evidence="2 3">H184</strain>
    </source>
</reference>
<protein>
    <submittedName>
        <fullName evidence="2">Uncharacterized protein</fullName>
    </submittedName>
</protein>
<organism evidence="2 3">
    <name type="scientific">Butyricimonas faecalis</name>
    <dbReference type="NCBI Taxonomy" id="2093856"/>
    <lineage>
        <taxon>Bacteria</taxon>
        <taxon>Pseudomonadati</taxon>
        <taxon>Bacteroidota</taxon>
        <taxon>Bacteroidia</taxon>
        <taxon>Bacteroidales</taxon>
        <taxon>Odoribacteraceae</taxon>
        <taxon>Butyricimonas</taxon>
    </lineage>
</organism>
<gene>
    <name evidence="2" type="ORF">D8S85_13325</name>
</gene>